<proteinExistence type="predicted"/>
<protein>
    <submittedName>
        <fullName evidence="1">Uncharacterized protein</fullName>
    </submittedName>
</protein>
<keyword evidence="2" id="KW-1185">Reference proteome</keyword>
<dbReference type="EMBL" id="BQNB010010667">
    <property type="protein sequence ID" value="GJS80400.1"/>
    <property type="molecule type" value="Genomic_DNA"/>
</dbReference>
<evidence type="ECO:0000313" key="2">
    <source>
        <dbReference type="Proteomes" id="UP001151760"/>
    </source>
</evidence>
<sequence length="131" mass="14470">MFCQCCGEIGYRFLTARYRCLGGATWQIRPDPNPDPIVDLSVDWRSTTVDRWSGGDPAMVNCGASLLTVVDRWSGGGSDDSTRYYAGARGSDKEASRMADVAHCGWWIGRMIAANDEVRGIGSRANDWRKD</sequence>
<dbReference type="Proteomes" id="UP001151760">
    <property type="component" value="Unassembled WGS sequence"/>
</dbReference>
<organism evidence="1 2">
    <name type="scientific">Tanacetum coccineum</name>
    <dbReference type="NCBI Taxonomy" id="301880"/>
    <lineage>
        <taxon>Eukaryota</taxon>
        <taxon>Viridiplantae</taxon>
        <taxon>Streptophyta</taxon>
        <taxon>Embryophyta</taxon>
        <taxon>Tracheophyta</taxon>
        <taxon>Spermatophyta</taxon>
        <taxon>Magnoliopsida</taxon>
        <taxon>eudicotyledons</taxon>
        <taxon>Gunneridae</taxon>
        <taxon>Pentapetalae</taxon>
        <taxon>asterids</taxon>
        <taxon>campanulids</taxon>
        <taxon>Asterales</taxon>
        <taxon>Asteraceae</taxon>
        <taxon>Asteroideae</taxon>
        <taxon>Anthemideae</taxon>
        <taxon>Anthemidinae</taxon>
        <taxon>Tanacetum</taxon>
    </lineage>
</organism>
<comment type="caution">
    <text evidence="1">The sequence shown here is derived from an EMBL/GenBank/DDBJ whole genome shotgun (WGS) entry which is preliminary data.</text>
</comment>
<reference evidence="1" key="2">
    <citation type="submission" date="2022-01" db="EMBL/GenBank/DDBJ databases">
        <authorList>
            <person name="Yamashiro T."/>
            <person name="Shiraishi A."/>
            <person name="Satake H."/>
            <person name="Nakayama K."/>
        </authorList>
    </citation>
    <scope>NUCLEOTIDE SEQUENCE</scope>
</reference>
<reference evidence="1" key="1">
    <citation type="journal article" date="2022" name="Int. J. Mol. Sci.">
        <title>Draft Genome of Tanacetum Coccineum: Genomic Comparison of Closely Related Tanacetum-Family Plants.</title>
        <authorList>
            <person name="Yamashiro T."/>
            <person name="Shiraishi A."/>
            <person name="Nakayama K."/>
            <person name="Satake H."/>
        </authorList>
    </citation>
    <scope>NUCLEOTIDE SEQUENCE</scope>
</reference>
<evidence type="ECO:0000313" key="1">
    <source>
        <dbReference type="EMBL" id="GJS80400.1"/>
    </source>
</evidence>
<name>A0ABQ4YRR6_9ASTR</name>
<accession>A0ABQ4YRR6</accession>
<gene>
    <name evidence="1" type="ORF">Tco_0730281</name>
</gene>